<dbReference type="RefSeq" id="XP_044546981.1">
    <property type="nucleotide sequence ID" value="XM_044696134.1"/>
</dbReference>
<protein>
    <recommendedName>
        <fullName evidence="3">ABM domain-containing protein</fullName>
    </recommendedName>
</protein>
<proteinExistence type="predicted"/>
<dbReference type="Proteomes" id="UP000816034">
    <property type="component" value="Unassembled WGS sequence"/>
</dbReference>
<comment type="caution">
    <text evidence="1">The sequence shown here is derived from an EMBL/GenBank/DDBJ whole genome shotgun (WGS) entry which is preliminary data.</text>
</comment>
<dbReference type="InterPro" id="IPR011008">
    <property type="entry name" value="Dimeric_a/b-barrel"/>
</dbReference>
<dbReference type="GeneID" id="68098744"/>
<evidence type="ECO:0000313" key="1">
    <source>
        <dbReference type="EMBL" id="KAG2381301.1"/>
    </source>
</evidence>
<dbReference type="SUPFAM" id="SSF54909">
    <property type="entry name" value="Dimeric alpha+beta barrel"/>
    <property type="match status" value="1"/>
</dbReference>
<organism evidence="1 2">
    <name type="scientific">Naegleria lovaniensis</name>
    <name type="common">Amoeba</name>
    <dbReference type="NCBI Taxonomy" id="51637"/>
    <lineage>
        <taxon>Eukaryota</taxon>
        <taxon>Discoba</taxon>
        <taxon>Heterolobosea</taxon>
        <taxon>Tetramitia</taxon>
        <taxon>Eutetramitia</taxon>
        <taxon>Vahlkampfiidae</taxon>
        <taxon>Naegleria</taxon>
    </lineage>
</organism>
<gene>
    <name evidence="1" type="ORF">C9374_006290</name>
</gene>
<dbReference type="AlphaFoldDB" id="A0AA88GHY6"/>
<accession>A0AA88GHY6</accession>
<dbReference type="EMBL" id="PYSW02000027">
    <property type="protein sequence ID" value="KAG2381301.1"/>
    <property type="molecule type" value="Genomic_DNA"/>
</dbReference>
<name>A0AA88GHY6_NAELO</name>
<sequence length="119" mass="13975">MSTTTTTTSNHEQDIVPKQEPFVLMNPFHINIQDEKEFEEGWLDCARFLQTQDGFLKTALHKAIAPEKAHFQYMNYALWENPLKFSKAIQSMKEQGISKKLDQLEHECFPSLYQIHLEM</sequence>
<evidence type="ECO:0000313" key="2">
    <source>
        <dbReference type="Proteomes" id="UP000816034"/>
    </source>
</evidence>
<dbReference type="Gene3D" id="3.30.70.100">
    <property type="match status" value="1"/>
</dbReference>
<evidence type="ECO:0008006" key="3">
    <source>
        <dbReference type="Google" id="ProtNLM"/>
    </source>
</evidence>
<keyword evidence="2" id="KW-1185">Reference proteome</keyword>
<reference evidence="1 2" key="1">
    <citation type="journal article" date="2018" name="BMC Genomics">
        <title>The genome of Naegleria lovaniensis, the basis for a comparative approach to unravel pathogenicity factors of the human pathogenic amoeba N. fowleri.</title>
        <authorList>
            <person name="Liechti N."/>
            <person name="Schurch N."/>
            <person name="Bruggmann R."/>
            <person name="Wittwer M."/>
        </authorList>
    </citation>
    <scope>NUCLEOTIDE SEQUENCE [LARGE SCALE GENOMIC DNA]</scope>
    <source>
        <strain evidence="1 2">ATCC 30569</strain>
    </source>
</reference>